<name>A0A372DRE0_9GAMM</name>
<protein>
    <submittedName>
        <fullName evidence="4">SCPU domain-containing protein</fullName>
    </submittedName>
</protein>
<keyword evidence="5" id="KW-1185">Reference proteome</keyword>
<evidence type="ECO:0000313" key="4">
    <source>
        <dbReference type="EMBL" id="RFP61862.1"/>
    </source>
</evidence>
<dbReference type="EMBL" id="QVPD01000002">
    <property type="protein sequence ID" value="RFP61862.1"/>
    <property type="molecule type" value="Genomic_DNA"/>
</dbReference>
<dbReference type="Pfam" id="PF05229">
    <property type="entry name" value="SCPU"/>
    <property type="match status" value="1"/>
</dbReference>
<keyword evidence="2" id="KW-0472">Membrane</keyword>
<feature type="region of interest" description="Disordered" evidence="1">
    <location>
        <begin position="35"/>
        <end position="65"/>
    </location>
</feature>
<comment type="caution">
    <text evidence="4">The sequence shown here is derived from an EMBL/GenBank/DDBJ whole genome shotgun (WGS) entry which is preliminary data.</text>
</comment>
<dbReference type="InterPro" id="IPR007893">
    <property type="entry name" value="Spore_coat_U/FanG"/>
</dbReference>
<feature type="compositionally biased region" description="Basic residues" evidence="1">
    <location>
        <begin position="51"/>
        <end position="60"/>
    </location>
</feature>
<evidence type="ECO:0000259" key="3">
    <source>
        <dbReference type="Pfam" id="PF05229"/>
    </source>
</evidence>
<gene>
    <name evidence="4" type="ORF">D0Y53_02025</name>
</gene>
<feature type="transmembrane region" description="Helical" evidence="2">
    <location>
        <begin position="71"/>
        <end position="93"/>
    </location>
</feature>
<feature type="domain" description="Spore coat protein U/FanG" evidence="3">
    <location>
        <begin position="97"/>
        <end position="239"/>
    </location>
</feature>
<dbReference type="Proteomes" id="UP000262917">
    <property type="component" value="Unassembled WGS sequence"/>
</dbReference>
<dbReference type="PANTHER" id="PTHR37089">
    <property type="entry name" value="PROTEIN U-RELATED"/>
    <property type="match status" value="1"/>
</dbReference>
<dbReference type="InterPro" id="IPR053167">
    <property type="entry name" value="Spore_coat_component"/>
</dbReference>
<organism evidence="4 5">
    <name type="scientific">Cognatiluteimonas weifangensis</name>
    <dbReference type="NCBI Taxonomy" id="2303539"/>
    <lineage>
        <taxon>Bacteria</taxon>
        <taxon>Pseudomonadati</taxon>
        <taxon>Pseudomonadota</taxon>
        <taxon>Gammaproteobacteria</taxon>
        <taxon>Lysobacterales</taxon>
        <taxon>Lysobacteraceae</taxon>
        <taxon>Cognatiluteimonas</taxon>
    </lineage>
</organism>
<proteinExistence type="predicted"/>
<keyword evidence="2" id="KW-0812">Transmembrane</keyword>
<dbReference type="AlphaFoldDB" id="A0A372DRE0"/>
<evidence type="ECO:0000256" key="2">
    <source>
        <dbReference type="SAM" id="Phobius"/>
    </source>
</evidence>
<sequence>MAIAFVTMVMKTRSGVTDRTSVPYSASTAPIAAASVRARSRSEPRPPPLRGVRRSRRRHPFLSGERSMRKVSLPLAAAIASIGLFAAGAATAANPATGSFNVTANVQGSCRVSATSDIAFGTYDPADVNATTPLDQTGSVSVRCVKGIAANVALDQGQNGAGTCAAPARAMKEATSSELLAYEIYSDSGRSSVWGCDAGNDVEFTAAASNADTVLTTYGRIPAGQNVGLGANFSDVVQVSVTF</sequence>
<accession>A0A372DRE0</accession>
<reference evidence="4 5" key="1">
    <citation type="submission" date="2018-08" db="EMBL/GenBank/DDBJ databases">
        <title>Lysobacter weifangensis sp. nov., a new member of the family 'Xanthomonadaceae', isolated from soil in a farmland.</title>
        <authorList>
            <person name="Zhao H."/>
        </authorList>
    </citation>
    <scope>NUCLEOTIDE SEQUENCE [LARGE SCALE GENOMIC DNA]</scope>
    <source>
        <strain evidence="4 5">WF-2</strain>
    </source>
</reference>
<dbReference type="SMART" id="SM00972">
    <property type="entry name" value="SCPU"/>
    <property type="match status" value="1"/>
</dbReference>
<evidence type="ECO:0000256" key="1">
    <source>
        <dbReference type="SAM" id="MobiDB-lite"/>
    </source>
</evidence>
<evidence type="ECO:0000313" key="5">
    <source>
        <dbReference type="Proteomes" id="UP000262917"/>
    </source>
</evidence>
<keyword evidence="2" id="KW-1133">Transmembrane helix</keyword>